<accession>A0A418ZPH2</accession>
<keyword evidence="2" id="KW-1185">Reference proteome</keyword>
<organism evidence="1 2">
    <name type="scientific">Paracoccus aestuarii</name>
    <dbReference type="NCBI Taxonomy" id="453842"/>
    <lineage>
        <taxon>Bacteria</taxon>
        <taxon>Pseudomonadati</taxon>
        <taxon>Pseudomonadota</taxon>
        <taxon>Alphaproteobacteria</taxon>
        <taxon>Rhodobacterales</taxon>
        <taxon>Paracoccaceae</taxon>
        <taxon>Paracoccus</taxon>
    </lineage>
</organism>
<dbReference type="InterPro" id="IPR009843">
    <property type="entry name" value="DUF1403"/>
</dbReference>
<protein>
    <submittedName>
        <fullName evidence="1">Winged helix-turn-helix domain-containing protein</fullName>
    </submittedName>
</protein>
<dbReference type="Pfam" id="PF07183">
    <property type="entry name" value="DUF1403"/>
    <property type="match status" value="1"/>
</dbReference>
<evidence type="ECO:0000313" key="2">
    <source>
        <dbReference type="Proteomes" id="UP000285530"/>
    </source>
</evidence>
<dbReference type="RefSeq" id="WP_119887812.1">
    <property type="nucleotide sequence ID" value="NZ_QZEV01000169.1"/>
</dbReference>
<gene>
    <name evidence="1" type="ORF">D3P06_17990</name>
</gene>
<proteinExistence type="predicted"/>
<dbReference type="OrthoDB" id="8455637at2"/>
<dbReference type="Proteomes" id="UP000285530">
    <property type="component" value="Unassembled WGS sequence"/>
</dbReference>
<dbReference type="EMBL" id="QZEV01000169">
    <property type="protein sequence ID" value="RJK96189.1"/>
    <property type="molecule type" value="Genomic_DNA"/>
</dbReference>
<dbReference type="SUPFAM" id="SSF46785">
    <property type="entry name" value="Winged helix' DNA-binding domain"/>
    <property type="match status" value="1"/>
</dbReference>
<dbReference type="InterPro" id="IPR036390">
    <property type="entry name" value="WH_DNA-bd_sf"/>
</dbReference>
<reference evidence="1 2" key="1">
    <citation type="submission" date="2018-09" db="EMBL/GenBank/DDBJ databases">
        <title>Paracoccus onubensis nov. sp. a moderate halophilic bacterium isolated from Gruta de las Maravillas (Aracena, Spain).</title>
        <authorList>
            <person name="Jurado V."/>
            <person name="Gutierrez-Patricio S."/>
            <person name="Gonzalez-Pimentel J.L."/>
            <person name="Laiz L."/>
            <person name="Saiz-Jimenez C."/>
        </authorList>
    </citation>
    <scope>NUCLEOTIDE SEQUENCE [LARGE SCALE GENOMIC DNA]</scope>
    <source>
        <strain evidence="1 2">DSM 19484</strain>
    </source>
</reference>
<comment type="caution">
    <text evidence="1">The sequence shown here is derived from an EMBL/GenBank/DDBJ whole genome shotgun (WGS) entry which is preliminary data.</text>
</comment>
<sequence>MVRSVRDTETDADPSDPAVWQHAQAAQALPLADAAAALGQLDATLAAMDPTAAAGSVTRLALTEAEAMLWAGGIVLPREEIGRDALDARASSDPEAMRLARWALRRLEGQGGLTDLPAFLGLHRTSGTEPGAAARLRGPDFDRGAEDYLSAVADAQELHPIVSGCRALLLWRQAELSPPDRVIEPATHAGRLMAQGCERLPFAPLGPAGRRAWTAGGSVAERLAGHLAAVAAGAGAGRRGICRVKTWEVEARAATAAIRGGNAGRVIRVLAARPLVSTEDVATGAGISRMTAERMLNRMTEMGVIREITGATRFRLWRAKLSAA</sequence>
<dbReference type="AlphaFoldDB" id="A0A418ZPH2"/>
<name>A0A418ZPH2_9RHOB</name>
<evidence type="ECO:0000313" key="1">
    <source>
        <dbReference type="EMBL" id="RJK96189.1"/>
    </source>
</evidence>